<name>A0A225VXP2_9STRA</name>
<comment type="similarity">
    <text evidence="2">Belongs to the Necrosis inducing protein (NPP1) family.</text>
</comment>
<dbReference type="PANTHER" id="PTHR33657:SF8">
    <property type="entry name" value="DOMAIN PROTEIN, PUTATIVE (AFU_ORTHOLOGUE AFUA_5G00600)-RELATED"/>
    <property type="match status" value="1"/>
</dbReference>
<dbReference type="PANTHER" id="PTHR33657">
    <property type="entry name" value="DOMAIN PROTEIN, PUTATIVE (AFU_ORTHOLOGUE AFUA_5G00600)-RELATED"/>
    <property type="match status" value="1"/>
</dbReference>
<evidence type="ECO:0000256" key="4">
    <source>
        <dbReference type="ARBA" id="ARBA00023026"/>
    </source>
</evidence>
<keyword evidence="6" id="KW-1185">Reference proteome</keyword>
<dbReference type="STRING" id="4795.A0A225VXP2"/>
<sequence length="142" mass="16395">MYAWYFPKGYELISIYKSGHRHLWRFAIVWIDDPTVDNSEILGVSLNSGTGYQKRDPPKSKYVNGSSVKIESYQSGWGFRAALQLTKKEGETQDLIMWDQLTDEAREALSSDVFDLELLFSTIRMPLTDDAFTKVLKEAWPF</sequence>
<proteinExistence type="inferred from homology"/>
<keyword evidence="3" id="KW-0964">Secreted</keyword>
<reference evidence="6" key="1">
    <citation type="submission" date="2017-03" db="EMBL/GenBank/DDBJ databases">
        <title>Phytopthora megakarya and P. palmivora, two closely related causual agents of cacao black pod achieved similar genome size and gene model numbers by different mechanisms.</title>
        <authorList>
            <person name="Ali S."/>
            <person name="Shao J."/>
            <person name="Larry D.J."/>
            <person name="Kronmiller B."/>
            <person name="Shen D."/>
            <person name="Strem M.D."/>
            <person name="Melnick R.L."/>
            <person name="Guiltinan M.J."/>
            <person name="Tyler B.M."/>
            <person name="Meinhardt L.W."/>
            <person name="Bailey B.A."/>
        </authorList>
    </citation>
    <scope>NUCLEOTIDE SEQUENCE [LARGE SCALE GENOMIC DNA]</scope>
    <source>
        <strain evidence="6">zdho120</strain>
    </source>
</reference>
<dbReference type="EMBL" id="NBNE01002547">
    <property type="protein sequence ID" value="OWZ10135.1"/>
    <property type="molecule type" value="Genomic_DNA"/>
</dbReference>
<dbReference type="OrthoDB" id="141210at2759"/>
<dbReference type="InterPro" id="IPR008701">
    <property type="entry name" value="NPP1"/>
</dbReference>
<dbReference type="Pfam" id="PF05630">
    <property type="entry name" value="NPP1"/>
    <property type="match status" value="1"/>
</dbReference>
<protein>
    <submittedName>
        <fullName evidence="5">Necrosis inducing protein NPP1</fullName>
    </submittedName>
</protein>
<accession>A0A225VXP2</accession>
<dbReference type="GO" id="GO:0005576">
    <property type="term" value="C:extracellular region"/>
    <property type="evidence" value="ECO:0007669"/>
    <property type="project" value="UniProtKB-SubCell"/>
</dbReference>
<evidence type="ECO:0000256" key="1">
    <source>
        <dbReference type="ARBA" id="ARBA00004613"/>
    </source>
</evidence>
<gene>
    <name evidence="5" type="ORF">PHMEG_00017060</name>
</gene>
<comment type="caution">
    <text evidence="5">The sequence shown here is derived from an EMBL/GenBank/DDBJ whole genome shotgun (WGS) entry which is preliminary data.</text>
</comment>
<evidence type="ECO:0000256" key="2">
    <source>
        <dbReference type="ARBA" id="ARBA00009520"/>
    </source>
</evidence>
<evidence type="ECO:0000256" key="3">
    <source>
        <dbReference type="ARBA" id="ARBA00022525"/>
    </source>
</evidence>
<keyword evidence="4" id="KW-0843">Virulence</keyword>
<evidence type="ECO:0000313" key="6">
    <source>
        <dbReference type="Proteomes" id="UP000198211"/>
    </source>
</evidence>
<organism evidence="5 6">
    <name type="scientific">Phytophthora megakarya</name>
    <dbReference type="NCBI Taxonomy" id="4795"/>
    <lineage>
        <taxon>Eukaryota</taxon>
        <taxon>Sar</taxon>
        <taxon>Stramenopiles</taxon>
        <taxon>Oomycota</taxon>
        <taxon>Peronosporomycetes</taxon>
        <taxon>Peronosporales</taxon>
        <taxon>Peronosporaceae</taxon>
        <taxon>Phytophthora</taxon>
    </lineage>
</organism>
<dbReference type="AlphaFoldDB" id="A0A225VXP2"/>
<dbReference type="Proteomes" id="UP000198211">
    <property type="component" value="Unassembled WGS sequence"/>
</dbReference>
<evidence type="ECO:0000313" key="5">
    <source>
        <dbReference type="EMBL" id="OWZ10135.1"/>
    </source>
</evidence>
<comment type="subcellular location">
    <subcellularLocation>
        <location evidence="1">Secreted</location>
    </subcellularLocation>
</comment>